<dbReference type="GO" id="GO:0004574">
    <property type="term" value="F:oligo-1,6-glucosidase activity"/>
    <property type="evidence" value="ECO:0007669"/>
    <property type="project" value="UniProtKB-EC"/>
</dbReference>
<dbReference type="InterPro" id="IPR017853">
    <property type="entry name" value="GH"/>
</dbReference>
<evidence type="ECO:0000313" key="8">
    <source>
        <dbReference type="EMBL" id="AJI20724.1"/>
    </source>
</evidence>
<keyword evidence="4 8" id="KW-0326">Glycosidase</keyword>
<comment type="similarity">
    <text evidence="2">Belongs to the glycosyl hydrolase 13 family.</text>
</comment>
<name>A0A0B6ALK9_PRIM2</name>
<dbReference type="Gene3D" id="2.60.40.1180">
    <property type="entry name" value="Golgi alpha-mannosidase II"/>
    <property type="match status" value="1"/>
</dbReference>
<dbReference type="PANTHER" id="PTHR10357">
    <property type="entry name" value="ALPHA-AMYLASE FAMILY MEMBER"/>
    <property type="match status" value="1"/>
</dbReference>
<keyword evidence="3 8" id="KW-0378">Hydrolase</keyword>
<dbReference type="KEGG" id="bmeg:BG04_682"/>
<evidence type="ECO:0000259" key="7">
    <source>
        <dbReference type="SMART" id="SM00642"/>
    </source>
</evidence>
<evidence type="ECO:0000256" key="4">
    <source>
        <dbReference type="ARBA" id="ARBA00023295"/>
    </source>
</evidence>
<dbReference type="Gene3D" id="3.20.20.80">
    <property type="entry name" value="Glycosidases"/>
    <property type="match status" value="1"/>
</dbReference>
<dbReference type="GO" id="GO:0004556">
    <property type="term" value="F:alpha-amylase activity"/>
    <property type="evidence" value="ECO:0007669"/>
    <property type="project" value="TreeGrafter"/>
</dbReference>
<dbReference type="Proteomes" id="UP000031829">
    <property type="component" value="Chromosome"/>
</dbReference>
<gene>
    <name evidence="8" type="primary">malL</name>
    <name evidence="8" type="ORF">BG04_682</name>
</gene>
<evidence type="ECO:0000256" key="3">
    <source>
        <dbReference type="ARBA" id="ARBA00022801"/>
    </source>
</evidence>
<comment type="subcellular location">
    <subcellularLocation>
        <location evidence="1">Cytoplasm</location>
    </subcellularLocation>
</comment>
<organism evidence="8 9">
    <name type="scientific">Priestia megaterium (strain ATCC 14581 / DSM 32 / CCUG 1817 / JCM 2506 / NBRC 15308 / NCIMB 9376 / NCTC 10342 / NRRL B-14308 / VKM B-512 / Ford 19)</name>
    <name type="common">Bacillus megaterium</name>
    <dbReference type="NCBI Taxonomy" id="1348623"/>
    <lineage>
        <taxon>Bacteria</taxon>
        <taxon>Bacillati</taxon>
        <taxon>Bacillota</taxon>
        <taxon>Bacilli</taxon>
        <taxon>Bacillales</taxon>
        <taxon>Bacillaceae</taxon>
        <taxon>Priestia</taxon>
    </lineage>
</organism>
<dbReference type="Gene3D" id="3.90.400.10">
    <property type="entry name" value="Oligo-1,6-glucosidase, Domain 2"/>
    <property type="match status" value="1"/>
</dbReference>
<reference evidence="8 9" key="1">
    <citation type="journal article" date="2015" name="Genome Announc.">
        <title>Complete genome sequences for 35 biothreat assay-relevant bacillus species.</title>
        <authorList>
            <person name="Johnson S.L."/>
            <person name="Daligault H.E."/>
            <person name="Davenport K.W."/>
            <person name="Jaissle J."/>
            <person name="Frey K.G."/>
            <person name="Ladner J.T."/>
            <person name="Broomall S.M."/>
            <person name="Bishop-Lilly K.A."/>
            <person name="Bruce D.C."/>
            <person name="Gibbons H.S."/>
            <person name="Coyne S.R."/>
            <person name="Lo C.C."/>
            <person name="Meincke L."/>
            <person name="Munk A.C."/>
            <person name="Koroleva G.I."/>
            <person name="Rosenzweig C.N."/>
            <person name="Palacios G.F."/>
            <person name="Redden C.L."/>
            <person name="Minogue T.D."/>
            <person name="Chain P.S."/>
        </authorList>
    </citation>
    <scope>NUCLEOTIDE SEQUENCE [LARGE SCALE GENOMIC DNA]</scope>
    <source>
        <strain evidence="9">ATCC 14581 / DSM 32 / JCM 2506 / NBRC 15308 / NCIMB 9376 / NCTC 10342 / NRRL B-14308 / VKM B-512</strain>
    </source>
</reference>
<dbReference type="CDD" id="cd11333">
    <property type="entry name" value="AmyAc_SI_OligoGlu_DGase"/>
    <property type="match status" value="1"/>
</dbReference>
<dbReference type="InterPro" id="IPR056300">
    <property type="entry name" value="SusG-like_C"/>
</dbReference>
<dbReference type="GO" id="GO:0009313">
    <property type="term" value="P:oligosaccharide catabolic process"/>
    <property type="evidence" value="ECO:0007669"/>
    <property type="project" value="TreeGrafter"/>
</dbReference>
<dbReference type="AlphaFoldDB" id="A0A0B6ALK9"/>
<dbReference type="Pfam" id="PF23915">
    <property type="entry name" value="SusG_C"/>
    <property type="match status" value="1"/>
</dbReference>
<sequence length="569" mass="66646">MVQLSERMNEESATIKNRQWWKEAVVYQIYPKSFYDSNGDGIGDLKGVIQKLDYLKELGIDVIWLSPVYQSPMDDNGYDISDYQAIAEEFGSMEDMDLLIHEAKKRNIKIIMDLVVNHTSDEHEWFIESKSDVNHPKRDWYIWRNGRKDEAPPNNWKSIFGGSCWEYDEQTGQYYLHAFSKKQPDLNWENPDLRNAVYKMVRWWLDKGISGFRVDAITFIKKRQDFADSHDGMNVIETNQQGIHEFLSELRKEAFTSHDILTVAEAPGVSYKELPIYAGEDGHFSMLFEFDHVDLDVGKEGKWYEPYNWNLLDFKKAISDSQTFYNNTGWGALYLENHDQPRSLNKFIKPEDIGPIPAKMLATVYFFLKGTPFIYQGQEIGMTNVQYPSIEHYNDLASIDQYYSALKEGFSKEEALAAIWRRSRDNSRTPMQWNHSEYAGFSQGTPWLEINSNYSFINVENALKDHNSLFYFYKKLISLRKSSPYSDVIAFGKYEDMFKDSLQIMVYTRELNDKKIAVIANFDNKELTLNLDFNIKNVILSNYDYLELHLNQIKLRPYESIVCEVDLSF</sequence>
<dbReference type="SUPFAM" id="SSF51445">
    <property type="entry name" value="(Trans)glycosidases"/>
    <property type="match status" value="1"/>
</dbReference>
<protein>
    <recommendedName>
        <fullName evidence="6">oligo-1,6-glucosidase</fullName>
        <ecNumber evidence="6">3.2.1.10</ecNumber>
    </recommendedName>
</protein>
<dbReference type="HOGENOM" id="CLU_006462_1_2_9"/>
<dbReference type="FunFam" id="3.20.20.80:FF:000064">
    <property type="entry name" value="Oligo-1,6-glucosidase"/>
    <property type="match status" value="2"/>
</dbReference>
<dbReference type="NCBIfam" id="NF008183">
    <property type="entry name" value="PRK10933.1"/>
    <property type="match status" value="1"/>
</dbReference>
<dbReference type="GeneID" id="93644173"/>
<evidence type="ECO:0000256" key="6">
    <source>
        <dbReference type="ARBA" id="ARBA00038939"/>
    </source>
</evidence>
<evidence type="ECO:0000313" key="9">
    <source>
        <dbReference type="Proteomes" id="UP000031829"/>
    </source>
</evidence>
<dbReference type="RefSeq" id="WP_051975560.1">
    <property type="nucleotide sequence ID" value="NZ_BCVB01000012.1"/>
</dbReference>
<accession>A0A0B6ALK9</accession>
<dbReference type="InterPro" id="IPR013780">
    <property type="entry name" value="Glyco_hydro_b"/>
</dbReference>
<dbReference type="Pfam" id="PF00128">
    <property type="entry name" value="Alpha-amylase"/>
    <property type="match status" value="1"/>
</dbReference>
<dbReference type="PANTHER" id="PTHR10357:SF184">
    <property type="entry name" value="OLIGO-1,6-GLUCOSIDASE 1"/>
    <property type="match status" value="1"/>
</dbReference>
<dbReference type="SUPFAM" id="SSF51011">
    <property type="entry name" value="Glycosyl hydrolase domain"/>
    <property type="match status" value="1"/>
</dbReference>
<comment type="catalytic activity">
    <reaction evidence="5">
        <text>Hydrolysis of (1-&gt;6)-alpha-D-glucosidic linkages in some oligosaccharides produced from starch and glycogen by alpha-amylase, and in isomaltose.</text>
        <dbReference type="EC" id="3.2.1.10"/>
    </reaction>
</comment>
<dbReference type="FunFam" id="3.90.400.10:FF:000002">
    <property type="entry name" value="Sucrose isomerase"/>
    <property type="match status" value="1"/>
</dbReference>
<proteinExistence type="inferred from homology"/>
<dbReference type="GO" id="GO:0005737">
    <property type="term" value="C:cytoplasm"/>
    <property type="evidence" value="ECO:0007669"/>
    <property type="project" value="UniProtKB-SubCell"/>
</dbReference>
<dbReference type="InterPro" id="IPR006047">
    <property type="entry name" value="GH13_cat_dom"/>
</dbReference>
<evidence type="ECO:0000256" key="5">
    <source>
        <dbReference type="ARBA" id="ARBA00036217"/>
    </source>
</evidence>
<dbReference type="EMBL" id="CP009920">
    <property type="protein sequence ID" value="AJI20724.1"/>
    <property type="molecule type" value="Genomic_DNA"/>
</dbReference>
<feature type="domain" description="Glycosyl hydrolase family 13 catalytic" evidence="7">
    <location>
        <begin position="28"/>
        <end position="428"/>
    </location>
</feature>
<dbReference type="InterPro" id="IPR045857">
    <property type="entry name" value="O16G_dom_2"/>
</dbReference>
<dbReference type="SMART" id="SM00642">
    <property type="entry name" value="Aamy"/>
    <property type="match status" value="1"/>
</dbReference>
<evidence type="ECO:0000256" key="2">
    <source>
        <dbReference type="ARBA" id="ARBA00008061"/>
    </source>
</evidence>
<evidence type="ECO:0000256" key="1">
    <source>
        <dbReference type="ARBA" id="ARBA00004496"/>
    </source>
</evidence>
<dbReference type="EC" id="3.2.1.10" evidence="6"/>